<evidence type="ECO:0000313" key="2">
    <source>
        <dbReference type="Proteomes" id="UP000028760"/>
    </source>
</evidence>
<proteinExistence type="predicted"/>
<organism evidence="1 2">
    <name type="scientific">Poecilia formosa</name>
    <name type="common">Amazon molly</name>
    <name type="synonym">Limia formosa</name>
    <dbReference type="NCBI Taxonomy" id="48698"/>
    <lineage>
        <taxon>Eukaryota</taxon>
        <taxon>Metazoa</taxon>
        <taxon>Chordata</taxon>
        <taxon>Craniata</taxon>
        <taxon>Vertebrata</taxon>
        <taxon>Euteleostomi</taxon>
        <taxon>Actinopterygii</taxon>
        <taxon>Neopterygii</taxon>
        <taxon>Teleostei</taxon>
        <taxon>Neoteleostei</taxon>
        <taxon>Acanthomorphata</taxon>
        <taxon>Ovalentaria</taxon>
        <taxon>Atherinomorphae</taxon>
        <taxon>Cyprinodontiformes</taxon>
        <taxon>Poeciliidae</taxon>
        <taxon>Poeciliinae</taxon>
        <taxon>Poecilia</taxon>
    </lineage>
</organism>
<dbReference type="PANTHER" id="PTHR14241">
    <property type="entry name" value="INTERFERON-INDUCED PROTEIN 44"/>
    <property type="match status" value="1"/>
</dbReference>
<dbReference type="PANTHER" id="PTHR14241:SF1">
    <property type="entry name" value="INTERFERON-INDUCED PROTEIN 44-RELATED"/>
    <property type="match status" value="1"/>
</dbReference>
<dbReference type="SUPFAM" id="SSF52540">
    <property type="entry name" value="P-loop containing nucleoside triphosphate hydrolases"/>
    <property type="match status" value="1"/>
</dbReference>
<reference evidence="1" key="2">
    <citation type="submission" date="2025-08" db="UniProtKB">
        <authorList>
            <consortium name="Ensembl"/>
        </authorList>
    </citation>
    <scope>IDENTIFICATION</scope>
</reference>
<dbReference type="GeneTree" id="ENSGT00940000160560"/>
<dbReference type="eggNOG" id="ENOG502S0VM">
    <property type="taxonomic scope" value="Eukaryota"/>
</dbReference>
<dbReference type="Ensembl" id="ENSPFOT00000024255.1">
    <property type="protein sequence ID" value="ENSPFOP00000029613.1"/>
    <property type="gene ID" value="ENSPFOG00000024301.1"/>
</dbReference>
<dbReference type="OMA" id="VHIYSAN"/>
<evidence type="ECO:0008006" key="3">
    <source>
        <dbReference type="Google" id="ProtNLM"/>
    </source>
</evidence>
<protein>
    <recommendedName>
        <fullName evidence="3">G domain-containing protein</fullName>
    </recommendedName>
</protein>
<keyword evidence="2" id="KW-1185">Reference proteome</keyword>
<dbReference type="CDD" id="cd00882">
    <property type="entry name" value="Ras_like_GTPase"/>
    <property type="match status" value="1"/>
</dbReference>
<dbReference type="GO" id="GO:0006955">
    <property type="term" value="P:immune response"/>
    <property type="evidence" value="ECO:0007669"/>
    <property type="project" value="TreeGrafter"/>
</dbReference>
<accession>A0A096MDX2</accession>
<dbReference type="EMBL" id="AYCK01019607">
    <property type="status" value="NOT_ANNOTATED_CDS"/>
    <property type="molecule type" value="Genomic_DNA"/>
</dbReference>
<dbReference type="STRING" id="48698.ENSPFOP00000029613"/>
<dbReference type="AlphaFoldDB" id="A0A096MDX2"/>
<dbReference type="Proteomes" id="UP000028760">
    <property type="component" value="Unassembled WGS sequence"/>
</dbReference>
<reference evidence="2" key="1">
    <citation type="submission" date="2013-10" db="EMBL/GenBank/DDBJ databases">
        <authorList>
            <person name="Schartl M."/>
            <person name="Warren W."/>
        </authorList>
    </citation>
    <scope>NUCLEOTIDE SEQUENCE [LARGE SCALE GENOMIC DNA]</scope>
    <source>
        <strain evidence="2">female</strain>
    </source>
</reference>
<sequence length="291" mass="32530">RSGNYSKHPPTSFLPVEEEARGACWEIKDELLQYIKKFEPQNEEVEAIRVLLHGPVGAGKSSFINSVNNVLQGRMTQEALASNSASDQSFTKIYQIYKIKKEGRGNFYPFVFNDTMGLMDEDGRGVRTDDIILAMKGHVKDGYKFNPSASLSNNDPVYNSAPSICDRVHVLVHIYSANAAEMKSSVLQKMREIKKAASELGIPQLVILTHIDAACGEIENNIRNVYRSTYLEKKMTDFSSSLGIPMNSIFPVKNYIHEVQLDPDVDVLILDALRLMIDFGGDYAKNSVSLQ</sequence>
<name>A0A096MDX2_POEFO</name>
<dbReference type="InterPro" id="IPR027417">
    <property type="entry name" value="P-loop_NTPase"/>
</dbReference>
<dbReference type="Gene3D" id="3.40.50.300">
    <property type="entry name" value="P-loop containing nucleotide triphosphate hydrolases"/>
    <property type="match status" value="1"/>
</dbReference>
<evidence type="ECO:0000313" key="1">
    <source>
        <dbReference type="Ensembl" id="ENSPFOP00000029613.1"/>
    </source>
</evidence>
<reference evidence="1" key="3">
    <citation type="submission" date="2025-09" db="UniProtKB">
        <authorList>
            <consortium name="Ensembl"/>
        </authorList>
    </citation>
    <scope>IDENTIFICATION</scope>
</reference>